<evidence type="ECO:0000313" key="3">
    <source>
        <dbReference type="EMBL" id="TCT18867.1"/>
    </source>
</evidence>
<name>A0A4R3MT11_9GAMM</name>
<protein>
    <submittedName>
        <fullName evidence="3">Short-subunit dehydrogenase</fullName>
    </submittedName>
</protein>
<dbReference type="SUPFAM" id="SSF51735">
    <property type="entry name" value="NAD(P)-binding Rossmann-fold domains"/>
    <property type="match status" value="1"/>
</dbReference>
<dbReference type="PRINTS" id="PR00081">
    <property type="entry name" value="GDHRDH"/>
</dbReference>
<organism evidence="3 4">
    <name type="scientific">Thiobaca trueperi</name>
    <dbReference type="NCBI Taxonomy" id="127458"/>
    <lineage>
        <taxon>Bacteria</taxon>
        <taxon>Pseudomonadati</taxon>
        <taxon>Pseudomonadota</taxon>
        <taxon>Gammaproteobacteria</taxon>
        <taxon>Chromatiales</taxon>
        <taxon>Chromatiaceae</taxon>
        <taxon>Thiobaca</taxon>
    </lineage>
</organism>
<dbReference type="Proteomes" id="UP000295717">
    <property type="component" value="Unassembled WGS sequence"/>
</dbReference>
<dbReference type="AlphaFoldDB" id="A0A4R3MT11"/>
<dbReference type="PRINTS" id="PR00080">
    <property type="entry name" value="SDRFAMILY"/>
</dbReference>
<keyword evidence="4" id="KW-1185">Reference proteome</keyword>
<dbReference type="CDD" id="cd05233">
    <property type="entry name" value="SDR_c"/>
    <property type="match status" value="1"/>
</dbReference>
<gene>
    <name evidence="3" type="ORF">EDC35_11166</name>
</gene>
<sequence length="237" mass="24658">MQDFKGRTVIVTGATGHLGQATARAFAARGASLALVARDPAGLAEARQRLGVETDVATFAVDLLQPPAVSAMVDQVIARFGGLHALVNLAGGFAMGPAVHDTTDQDWELMMDLNMHTPLNCVRAAIPRFLEAGAGRIVNVSARAAIQGSGHMAPYCVAKAAVITLTESLADELRHTGITVNCVLPGTLDTPPNRAAMPDANHDTWVSLDALADVILFLASDAARAITGASIPVYGRS</sequence>
<dbReference type="FunFam" id="3.40.50.720:FF:000084">
    <property type="entry name" value="Short-chain dehydrogenase reductase"/>
    <property type="match status" value="1"/>
</dbReference>
<comment type="similarity">
    <text evidence="1 2">Belongs to the short-chain dehydrogenases/reductases (SDR) family.</text>
</comment>
<reference evidence="3 4" key="1">
    <citation type="submission" date="2019-03" db="EMBL/GenBank/DDBJ databases">
        <title>Genomic Encyclopedia of Type Strains, Phase IV (KMG-IV): sequencing the most valuable type-strain genomes for metagenomic binning, comparative biology and taxonomic classification.</title>
        <authorList>
            <person name="Goeker M."/>
        </authorList>
    </citation>
    <scope>NUCLEOTIDE SEQUENCE [LARGE SCALE GENOMIC DNA]</scope>
    <source>
        <strain evidence="3 4">DSM 13587</strain>
    </source>
</reference>
<dbReference type="InterPro" id="IPR020904">
    <property type="entry name" value="Sc_DH/Rdtase_CS"/>
</dbReference>
<dbReference type="Gene3D" id="3.40.50.720">
    <property type="entry name" value="NAD(P)-binding Rossmann-like Domain"/>
    <property type="match status" value="1"/>
</dbReference>
<dbReference type="OrthoDB" id="9804774at2"/>
<dbReference type="RefSeq" id="WP_132978475.1">
    <property type="nucleotide sequence ID" value="NZ_SMAO01000011.1"/>
</dbReference>
<evidence type="ECO:0000256" key="1">
    <source>
        <dbReference type="ARBA" id="ARBA00006484"/>
    </source>
</evidence>
<dbReference type="Pfam" id="PF00106">
    <property type="entry name" value="adh_short"/>
    <property type="match status" value="1"/>
</dbReference>
<dbReference type="PANTHER" id="PTHR42760:SF135">
    <property type="entry name" value="BLL7886 PROTEIN"/>
    <property type="match status" value="1"/>
</dbReference>
<dbReference type="EMBL" id="SMAO01000011">
    <property type="protein sequence ID" value="TCT18867.1"/>
    <property type="molecule type" value="Genomic_DNA"/>
</dbReference>
<accession>A0A4R3MT11</accession>
<evidence type="ECO:0000256" key="2">
    <source>
        <dbReference type="RuleBase" id="RU000363"/>
    </source>
</evidence>
<evidence type="ECO:0000313" key="4">
    <source>
        <dbReference type="Proteomes" id="UP000295717"/>
    </source>
</evidence>
<comment type="caution">
    <text evidence="3">The sequence shown here is derived from an EMBL/GenBank/DDBJ whole genome shotgun (WGS) entry which is preliminary data.</text>
</comment>
<proteinExistence type="inferred from homology"/>
<dbReference type="InterPro" id="IPR036291">
    <property type="entry name" value="NAD(P)-bd_dom_sf"/>
</dbReference>
<dbReference type="InterPro" id="IPR002347">
    <property type="entry name" value="SDR_fam"/>
</dbReference>
<dbReference type="GO" id="GO:0030497">
    <property type="term" value="P:fatty acid elongation"/>
    <property type="evidence" value="ECO:0007669"/>
    <property type="project" value="TreeGrafter"/>
</dbReference>
<dbReference type="GO" id="GO:0016616">
    <property type="term" value="F:oxidoreductase activity, acting on the CH-OH group of donors, NAD or NADP as acceptor"/>
    <property type="evidence" value="ECO:0007669"/>
    <property type="project" value="TreeGrafter"/>
</dbReference>
<dbReference type="PROSITE" id="PS00061">
    <property type="entry name" value="ADH_SHORT"/>
    <property type="match status" value="1"/>
</dbReference>
<dbReference type="PANTHER" id="PTHR42760">
    <property type="entry name" value="SHORT-CHAIN DEHYDROGENASES/REDUCTASES FAMILY MEMBER"/>
    <property type="match status" value="1"/>
</dbReference>